<evidence type="ECO:0000256" key="9">
    <source>
        <dbReference type="ARBA" id="ARBA00022679"/>
    </source>
</evidence>
<keyword evidence="11" id="KW-0547">Nucleotide-binding</keyword>
<keyword evidence="8" id="KW-0597">Phosphoprotein</keyword>
<dbReference type="PROSITE" id="PS50109">
    <property type="entry name" value="HIS_KIN"/>
    <property type="match status" value="1"/>
</dbReference>
<evidence type="ECO:0000256" key="15">
    <source>
        <dbReference type="ARBA" id="ARBA00023012"/>
    </source>
</evidence>
<dbReference type="InterPro" id="IPR005467">
    <property type="entry name" value="His_kinase_dom"/>
</dbReference>
<keyword evidence="6" id="KW-0004">4Fe-4S</keyword>
<keyword evidence="20" id="KW-1133">Transmembrane helix</keyword>
<keyword evidence="20" id="KW-0472">Membrane</keyword>
<evidence type="ECO:0000256" key="5">
    <source>
        <dbReference type="ARBA" id="ARBA00017322"/>
    </source>
</evidence>
<keyword evidence="14" id="KW-0408">Iron</keyword>
<comment type="cofactor">
    <cofactor evidence="2">
        <name>[4Fe-4S] cluster</name>
        <dbReference type="ChEBI" id="CHEBI:49883"/>
    </cofactor>
</comment>
<dbReference type="PANTHER" id="PTHR24421">
    <property type="entry name" value="NITRATE/NITRITE SENSOR PROTEIN NARX-RELATED"/>
    <property type="match status" value="1"/>
</dbReference>
<name>A0ABM8RCG1_9BACT</name>
<comment type="subcellular location">
    <subcellularLocation>
        <location evidence="3">Cytoplasm</location>
    </subcellularLocation>
</comment>
<evidence type="ECO:0000256" key="2">
    <source>
        <dbReference type="ARBA" id="ARBA00001966"/>
    </source>
</evidence>
<feature type="domain" description="Histidine kinase" evidence="21">
    <location>
        <begin position="185"/>
        <end position="378"/>
    </location>
</feature>
<keyword evidence="7" id="KW-0963">Cytoplasm</keyword>
<dbReference type="RefSeq" id="WP_213042161.1">
    <property type="nucleotide sequence ID" value="NZ_CAJNBJ010000010.1"/>
</dbReference>
<dbReference type="SUPFAM" id="SSF55874">
    <property type="entry name" value="ATPase domain of HSP90 chaperone/DNA topoisomerase II/histidine kinase"/>
    <property type="match status" value="1"/>
</dbReference>
<evidence type="ECO:0000256" key="1">
    <source>
        <dbReference type="ARBA" id="ARBA00000085"/>
    </source>
</evidence>
<evidence type="ECO:0000256" key="14">
    <source>
        <dbReference type="ARBA" id="ARBA00023004"/>
    </source>
</evidence>
<dbReference type="InterPro" id="IPR004358">
    <property type="entry name" value="Sig_transdc_His_kin-like_C"/>
</dbReference>
<keyword evidence="19" id="KW-0175">Coiled coil</keyword>
<comment type="caution">
    <text evidence="22">The sequence shown here is derived from an EMBL/GenBank/DDBJ whole genome shotgun (WGS) entry which is preliminary data.</text>
</comment>
<organism evidence="22 23">
    <name type="scientific">Nitrospira defluvii</name>
    <dbReference type="NCBI Taxonomy" id="330214"/>
    <lineage>
        <taxon>Bacteria</taxon>
        <taxon>Pseudomonadati</taxon>
        <taxon>Nitrospirota</taxon>
        <taxon>Nitrospiria</taxon>
        <taxon>Nitrospirales</taxon>
        <taxon>Nitrospiraceae</taxon>
        <taxon>Nitrospira</taxon>
    </lineage>
</organism>
<evidence type="ECO:0000256" key="7">
    <source>
        <dbReference type="ARBA" id="ARBA00022490"/>
    </source>
</evidence>
<dbReference type="InterPro" id="IPR050482">
    <property type="entry name" value="Sensor_HK_TwoCompSys"/>
</dbReference>
<dbReference type="PRINTS" id="PR00344">
    <property type="entry name" value="BCTRLSENSOR"/>
</dbReference>
<sequence length="381" mass="41728">MTQKTHDRNIRTLVVGLSSLLFVIDLFMPLGIAIGVLYAGVVLLAAASSNSRLPFFTAISSTPLIIAGAVLGPQDHDIPLRVGVSNRIFSLVILWIAAILLWQRQQAVAELRRAKDELEARVDARTKELADVNQTLLQEISGHVETEGFLRTSEQALATSRQELRDLTARLLTVQEEERRRISRDLHDDINQRLAMLVVQAESLEASLPPSAGACSKELRSIQDRLTELSDDVRHLAYQFHPSILDDLGLPVALQRLVDDCAARSTIEILLEVGTLPHTIPQTVSTCLYRIAQECLANVIKHAQASRATVTLASTAEALTLTVQDNGIGFDTQSVVDNPRGLGLVSMAERVRLVHGTVTIDSIPRKGTRLSIHVPHAEVSV</sequence>
<feature type="transmembrane region" description="Helical" evidence="20">
    <location>
        <begin position="84"/>
        <end position="102"/>
    </location>
</feature>
<dbReference type="Pfam" id="PF07730">
    <property type="entry name" value="HisKA_3"/>
    <property type="match status" value="1"/>
</dbReference>
<dbReference type="InterPro" id="IPR011712">
    <property type="entry name" value="Sig_transdc_His_kin_sub3_dim/P"/>
</dbReference>
<dbReference type="CDD" id="cd16917">
    <property type="entry name" value="HATPase_UhpB-NarQ-NarX-like"/>
    <property type="match status" value="1"/>
</dbReference>
<evidence type="ECO:0000259" key="21">
    <source>
        <dbReference type="PROSITE" id="PS50109"/>
    </source>
</evidence>
<comment type="function">
    <text evidence="17">Member of the two-component regulatory system NreB/NreC involved in the control of dissimilatory nitrate/nitrite reduction in response to oxygen. NreB functions as a direct oxygen sensor histidine kinase which is autophosphorylated, in the absence of oxygen, probably at the conserved histidine residue, and transfers its phosphate group probably to a conserved aspartate residue of NreC. NreB/NreC activates the expression of the nitrate (narGHJI) and nitrite (nir) reductase operons, as well as the putative nitrate transporter gene narT.</text>
</comment>
<evidence type="ECO:0000256" key="20">
    <source>
        <dbReference type="SAM" id="Phobius"/>
    </source>
</evidence>
<feature type="coiled-coil region" evidence="19">
    <location>
        <begin position="101"/>
        <end position="177"/>
    </location>
</feature>
<evidence type="ECO:0000256" key="17">
    <source>
        <dbReference type="ARBA" id="ARBA00024827"/>
    </source>
</evidence>
<dbReference type="Pfam" id="PF02518">
    <property type="entry name" value="HATPase_c"/>
    <property type="match status" value="1"/>
</dbReference>
<evidence type="ECO:0000256" key="6">
    <source>
        <dbReference type="ARBA" id="ARBA00022485"/>
    </source>
</evidence>
<evidence type="ECO:0000256" key="10">
    <source>
        <dbReference type="ARBA" id="ARBA00022723"/>
    </source>
</evidence>
<dbReference type="PANTHER" id="PTHR24421:SF10">
    <property type="entry name" value="NITRATE_NITRITE SENSOR PROTEIN NARQ"/>
    <property type="match status" value="1"/>
</dbReference>
<keyword evidence="15" id="KW-0902">Two-component regulatory system</keyword>
<dbReference type="SMART" id="SM00387">
    <property type="entry name" value="HATPase_c"/>
    <property type="match status" value="1"/>
</dbReference>
<evidence type="ECO:0000256" key="18">
    <source>
        <dbReference type="ARBA" id="ARBA00030800"/>
    </source>
</evidence>
<evidence type="ECO:0000256" key="16">
    <source>
        <dbReference type="ARBA" id="ARBA00023014"/>
    </source>
</evidence>
<dbReference type="Gene3D" id="1.20.5.1930">
    <property type="match status" value="1"/>
</dbReference>
<comment type="catalytic activity">
    <reaction evidence="1">
        <text>ATP + protein L-histidine = ADP + protein N-phospho-L-histidine.</text>
        <dbReference type="EC" id="2.7.13.3"/>
    </reaction>
</comment>
<keyword evidence="23" id="KW-1185">Reference proteome</keyword>
<dbReference type="Gene3D" id="3.30.565.10">
    <property type="entry name" value="Histidine kinase-like ATPase, C-terminal domain"/>
    <property type="match status" value="1"/>
</dbReference>
<dbReference type="EMBL" id="CAJNBJ010000010">
    <property type="protein sequence ID" value="CAE6745367.1"/>
    <property type="molecule type" value="Genomic_DNA"/>
</dbReference>
<keyword evidence="12" id="KW-0418">Kinase</keyword>
<protein>
    <recommendedName>
        <fullName evidence="5">Oxygen sensor histidine kinase NreB</fullName>
        <ecNumber evidence="4">2.7.13.3</ecNumber>
    </recommendedName>
    <alternativeName>
        <fullName evidence="18">Nitrogen regulation protein B</fullName>
    </alternativeName>
</protein>
<dbReference type="Proteomes" id="UP000675880">
    <property type="component" value="Unassembled WGS sequence"/>
</dbReference>
<evidence type="ECO:0000313" key="22">
    <source>
        <dbReference type="EMBL" id="CAE6745367.1"/>
    </source>
</evidence>
<feature type="transmembrane region" description="Helical" evidence="20">
    <location>
        <begin position="20"/>
        <end position="47"/>
    </location>
</feature>
<dbReference type="InterPro" id="IPR003594">
    <property type="entry name" value="HATPase_dom"/>
</dbReference>
<dbReference type="EC" id="2.7.13.3" evidence="4"/>
<keyword evidence="20" id="KW-0812">Transmembrane</keyword>
<evidence type="ECO:0000313" key="23">
    <source>
        <dbReference type="Proteomes" id="UP000675880"/>
    </source>
</evidence>
<evidence type="ECO:0000256" key="13">
    <source>
        <dbReference type="ARBA" id="ARBA00022840"/>
    </source>
</evidence>
<keyword evidence="9" id="KW-0808">Transferase</keyword>
<evidence type="ECO:0000256" key="12">
    <source>
        <dbReference type="ARBA" id="ARBA00022777"/>
    </source>
</evidence>
<evidence type="ECO:0000256" key="3">
    <source>
        <dbReference type="ARBA" id="ARBA00004496"/>
    </source>
</evidence>
<keyword evidence="16" id="KW-0411">Iron-sulfur</keyword>
<keyword evidence="13" id="KW-0067">ATP-binding</keyword>
<evidence type="ECO:0000256" key="11">
    <source>
        <dbReference type="ARBA" id="ARBA00022741"/>
    </source>
</evidence>
<proteinExistence type="predicted"/>
<keyword evidence="10" id="KW-0479">Metal-binding</keyword>
<evidence type="ECO:0000256" key="19">
    <source>
        <dbReference type="SAM" id="Coils"/>
    </source>
</evidence>
<evidence type="ECO:0000256" key="4">
    <source>
        <dbReference type="ARBA" id="ARBA00012438"/>
    </source>
</evidence>
<accession>A0ABM8RCG1</accession>
<dbReference type="InterPro" id="IPR036890">
    <property type="entry name" value="HATPase_C_sf"/>
</dbReference>
<reference evidence="22 23" key="1">
    <citation type="submission" date="2021-02" db="EMBL/GenBank/DDBJ databases">
        <authorList>
            <person name="Han P."/>
        </authorList>
    </citation>
    <scope>NUCLEOTIDE SEQUENCE [LARGE SCALE GENOMIC DNA]</scope>
    <source>
        <strain evidence="22">Candidatus Nitrospira sp. ZN2</strain>
    </source>
</reference>
<gene>
    <name evidence="22" type="ORF">NSPZN2_180012</name>
</gene>
<feature type="transmembrane region" description="Helical" evidence="20">
    <location>
        <begin position="53"/>
        <end position="72"/>
    </location>
</feature>
<evidence type="ECO:0000256" key="8">
    <source>
        <dbReference type="ARBA" id="ARBA00022553"/>
    </source>
</evidence>